<protein>
    <submittedName>
        <fullName evidence="2">Uncharacterized protein</fullName>
    </submittedName>
</protein>
<dbReference type="EMBL" id="AGUE01000016">
    <property type="protein sequence ID" value="EHL03025.1"/>
    <property type="molecule type" value="Genomic_DNA"/>
</dbReference>
<feature type="chain" id="PRO_5003532376" evidence="1">
    <location>
        <begin position="19"/>
        <end position="140"/>
    </location>
</feature>
<name>H0EEW2_GLAL7</name>
<dbReference type="InParanoid" id="H0EEW2"/>
<feature type="signal peptide" evidence="1">
    <location>
        <begin position="1"/>
        <end position="18"/>
    </location>
</feature>
<dbReference type="AlphaFoldDB" id="H0EEW2"/>
<dbReference type="OrthoDB" id="2910287at2759"/>
<sequence length="140" mass="14580">MQFSNFLSIAAIFTLAAATPVAEPAASPKVASPSPLALHQRQASNAGVELCTDAGFTGRCVHIVQPIGQCIALSSDLNDLVSSVGPDQNAGDCRFFFDFGCSDSNGFRHFDTRFPGISDLSKVSGANDAISSYQCFGPGS</sequence>
<organism evidence="2 3">
    <name type="scientific">Glarea lozoyensis (strain ATCC 74030 / MF5533)</name>
    <dbReference type="NCBI Taxonomy" id="1104152"/>
    <lineage>
        <taxon>Eukaryota</taxon>
        <taxon>Fungi</taxon>
        <taxon>Dikarya</taxon>
        <taxon>Ascomycota</taxon>
        <taxon>Pezizomycotina</taxon>
        <taxon>Leotiomycetes</taxon>
        <taxon>Helotiales</taxon>
        <taxon>Helotiaceae</taxon>
        <taxon>Glarea</taxon>
    </lineage>
</organism>
<evidence type="ECO:0000256" key="1">
    <source>
        <dbReference type="SAM" id="SignalP"/>
    </source>
</evidence>
<reference evidence="2 3" key="1">
    <citation type="journal article" date="2012" name="Eukaryot. Cell">
        <title>Genome sequence of the fungus Glarea lozoyensis: the first genome sequence of a species from the Helotiaceae family.</title>
        <authorList>
            <person name="Youssar L."/>
            <person name="Gruening B.A."/>
            <person name="Erxleben A."/>
            <person name="Guenther S."/>
            <person name="Huettel W."/>
        </authorList>
    </citation>
    <scope>NUCLEOTIDE SEQUENCE [LARGE SCALE GENOMIC DNA]</scope>
    <source>
        <strain evidence="3">ATCC 74030 / MF5533</strain>
    </source>
</reference>
<keyword evidence="1" id="KW-0732">Signal</keyword>
<accession>H0EEW2</accession>
<gene>
    <name evidence="2" type="ORF">M7I_0997</name>
</gene>
<evidence type="ECO:0000313" key="2">
    <source>
        <dbReference type="EMBL" id="EHL03025.1"/>
    </source>
</evidence>
<dbReference type="HOGENOM" id="CLU_1796998_0_0_1"/>
<evidence type="ECO:0000313" key="3">
    <source>
        <dbReference type="Proteomes" id="UP000005446"/>
    </source>
</evidence>
<keyword evidence="3" id="KW-1185">Reference proteome</keyword>
<comment type="caution">
    <text evidence="2">The sequence shown here is derived from an EMBL/GenBank/DDBJ whole genome shotgun (WGS) entry which is preliminary data.</text>
</comment>
<dbReference type="Proteomes" id="UP000005446">
    <property type="component" value="Unassembled WGS sequence"/>
</dbReference>
<proteinExistence type="predicted"/>